<comment type="subcellular location">
    <subcellularLocation>
        <location evidence="1">Membrane</location>
        <topology evidence="1">Multi-pass membrane protein</topology>
    </subcellularLocation>
</comment>
<keyword evidence="8" id="KW-1185">Reference proteome</keyword>
<dbReference type="InterPro" id="IPR023826">
    <property type="entry name" value="Rhom-like_SP_proteobac"/>
</dbReference>
<keyword evidence="4 5" id="KW-0472">Membrane</keyword>
<feature type="transmembrane region" description="Helical" evidence="5">
    <location>
        <begin position="165"/>
        <end position="188"/>
    </location>
</feature>
<keyword evidence="2 5" id="KW-0812">Transmembrane</keyword>
<dbReference type="InterPro" id="IPR022764">
    <property type="entry name" value="Peptidase_S54_rhomboid_dom"/>
</dbReference>
<evidence type="ECO:0000313" key="7">
    <source>
        <dbReference type="EMBL" id="ASP49799.1"/>
    </source>
</evidence>
<evidence type="ECO:0000313" key="8">
    <source>
        <dbReference type="Proteomes" id="UP000202259"/>
    </source>
</evidence>
<dbReference type="AlphaFoldDB" id="A0A222GD46"/>
<dbReference type="RefSeq" id="WP_081154193.1">
    <property type="nucleotide sequence ID" value="NZ_CP020465.1"/>
</dbReference>
<dbReference type="OrthoDB" id="196054at2"/>
<organism evidence="7 8">
    <name type="scientific">Cognaticolwellia beringensis</name>
    <dbReference type="NCBI Taxonomy" id="1967665"/>
    <lineage>
        <taxon>Bacteria</taxon>
        <taxon>Pseudomonadati</taxon>
        <taxon>Pseudomonadota</taxon>
        <taxon>Gammaproteobacteria</taxon>
        <taxon>Alteromonadales</taxon>
        <taxon>Colwelliaceae</taxon>
        <taxon>Cognaticolwellia</taxon>
    </lineage>
</organism>
<evidence type="ECO:0000259" key="6">
    <source>
        <dbReference type="Pfam" id="PF01694"/>
    </source>
</evidence>
<feature type="domain" description="Peptidase S54 rhomboid" evidence="6">
    <location>
        <begin position="48"/>
        <end position="188"/>
    </location>
</feature>
<dbReference type="KEGG" id="cber:B5D82_19725"/>
<feature type="transmembrane region" description="Helical" evidence="5">
    <location>
        <begin position="89"/>
        <end position="107"/>
    </location>
</feature>
<dbReference type="EMBL" id="CP020465">
    <property type="protein sequence ID" value="ASP49799.1"/>
    <property type="molecule type" value="Genomic_DNA"/>
</dbReference>
<dbReference type="NCBIfam" id="TIGR03902">
    <property type="entry name" value="rhom_GG_sort"/>
    <property type="match status" value="1"/>
</dbReference>
<dbReference type="Pfam" id="PF01694">
    <property type="entry name" value="Rhomboid"/>
    <property type="match status" value="1"/>
</dbReference>
<evidence type="ECO:0000256" key="2">
    <source>
        <dbReference type="ARBA" id="ARBA00022692"/>
    </source>
</evidence>
<keyword evidence="3 5" id="KW-1133">Transmembrane helix</keyword>
<proteinExistence type="predicted"/>
<feature type="transmembrane region" description="Helical" evidence="5">
    <location>
        <begin position="50"/>
        <end position="77"/>
    </location>
</feature>
<dbReference type="GO" id="GO:0016020">
    <property type="term" value="C:membrane"/>
    <property type="evidence" value="ECO:0007669"/>
    <property type="project" value="UniProtKB-SubCell"/>
</dbReference>
<protein>
    <submittedName>
        <fullName evidence="7">Rhombosortase</fullName>
    </submittedName>
</protein>
<name>A0A222GD46_9GAMM</name>
<evidence type="ECO:0000256" key="4">
    <source>
        <dbReference type="ARBA" id="ARBA00023136"/>
    </source>
</evidence>
<dbReference type="Proteomes" id="UP000202259">
    <property type="component" value="Chromosome"/>
</dbReference>
<dbReference type="InterPro" id="IPR035952">
    <property type="entry name" value="Rhomboid-like_sf"/>
</dbReference>
<feature type="transmembrane region" description="Helical" evidence="5">
    <location>
        <begin position="113"/>
        <end position="133"/>
    </location>
</feature>
<reference evidence="7 8" key="1">
    <citation type="submission" date="2017-08" db="EMBL/GenBank/DDBJ databases">
        <title>Complete genome of Colwellia sp. NB097-1, a psychrophile bacterium ioslated from Bering Sea.</title>
        <authorList>
            <person name="Chen X."/>
        </authorList>
    </citation>
    <scope>NUCLEOTIDE SEQUENCE [LARGE SCALE GENOMIC DNA]</scope>
    <source>
        <strain evidence="7 8">NB097-1</strain>
    </source>
</reference>
<sequence length="199" mass="21938">MLQLKSLPIQTVHSLGPLIVFILATTAAIFDGQISELLIYNRSLIMTGEYWRLISGHFFHSNGNHFMLNTAAVALLWALHGQYYNYKNYLMVFMASAIVCSLGIYWFSVNIELYVGLSGVLHGFFVWGALMDIKHNEKTGYLLLIGVIAKIIHEQIYGASADVELLIGASVATDAHFYGAVGGLLAFFGGYHRANKASA</sequence>
<accession>A0A222GD46</accession>
<feature type="transmembrane region" description="Helical" evidence="5">
    <location>
        <begin position="12"/>
        <end position="30"/>
    </location>
</feature>
<gene>
    <name evidence="7" type="primary">rrtA</name>
    <name evidence="7" type="ORF">B5D82_19725</name>
</gene>
<dbReference type="SUPFAM" id="SSF144091">
    <property type="entry name" value="Rhomboid-like"/>
    <property type="match status" value="1"/>
</dbReference>
<evidence type="ECO:0000256" key="5">
    <source>
        <dbReference type="SAM" id="Phobius"/>
    </source>
</evidence>
<evidence type="ECO:0000256" key="3">
    <source>
        <dbReference type="ARBA" id="ARBA00022989"/>
    </source>
</evidence>
<dbReference type="Gene3D" id="1.20.1540.10">
    <property type="entry name" value="Rhomboid-like"/>
    <property type="match status" value="1"/>
</dbReference>
<evidence type="ECO:0000256" key="1">
    <source>
        <dbReference type="ARBA" id="ARBA00004141"/>
    </source>
</evidence>
<dbReference type="GO" id="GO:0004252">
    <property type="term" value="F:serine-type endopeptidase activity"/>
    <property type="evidence" value="ECO:0007669"/>
    <property type="project" value="InterPro"/>
</dbReference>